<dbReference type="InterPro" id="IPR027417">
    <property type="entry name" value="P-loop_NTPase"/>
</dbReference>
<evidence type="ECO:0000313" key="6">
    <source>
        <dbReference type="Proteomes" id="UP000006854"/>
    </source>
</evidence>
<dbReference type="Proteomes" id="UP000006854">
    <property type="component" value="Chromosome"/>
</dbReference>
<dbReference type="Pfam" id="PF13191">
    <property type="entry name" value="AAA_16"/>
    <property type="match status" value="1"/>
</dbReference>
<feature type="compositionally biased region" description="Gly residues" evidence="3">
    <location>
        <begin position="836"/>
        <end position="854"/>
    </location>
</feature>
<dbReference type="SUPFAM" id="SSF52540">
    <property type="entry name" value="P-loop containing nucleoside triphosphate hydrolases"/>
    <property type="match status" value="1"/>
</dbReference>
<keyword evidence="6" id="KW-1185">Reference proteome</keyword>
<evidence type="ECO:0000256" key="2">
    <source>
        <dbReference type="ARBA" id="ARBA00022840"/>
    </source>
</evidence>
<dbReference type="HOGENOM" id="CLU_006850_1_2_11"/>
<dbReference type="AlphaFoldDB" id="F2R787"/>
<dbReference type="InterPro" id="IPR036388">
    <property type="entry name" value="WH-like_DNA-bd_sf"/>
</dbReference>
<keyword evidence="2" id="KW-0067">ATP-binding</keyword>
<dbReference type="CDD" id="cd06170">
    <property type="entry name" value="LuxR_C_like"/>
    <property type="match status" value="1"/>
</dbReference>
<protein>
    <recommendedName>
        <fullName evidence="4">HTH luxR-type domain-containing protein</fullName>
    </recommendedName>
</protein>
<feature type="compositionally biased region" description="Low complexity" evidence="3">
    <location>
        <begin position="824"/>
        <end position="835"/>
    </location>
</feature>
<feature type="region of interest" description="Disordered" evidence="3">
    <location>
        <begin position="822"/>
        <end position="856"/>
    </location>
</feature>
<dbReference type="Pfam" id="PF00196">
    <property type="entry name" value="GerE"/>
    <property type="match status" value="1"/>
</dbReference>
<evidence type="ECO:0000259" key="4">
    <source>
        <dbReference type="PROSITE" id="PS50043"/>
    </source>
</evidence>
<evidence type="ECO:0000256" key="1">
    <source>
        <dbReference type="ARBA" id="ARBA00022741"/>
    </source>
</evidence>
<name>F2R787_STRVP</name>
<evidence type="ECO:0000313" key="5">
    <source>
        <dbReference type="EMBL" id="CCA53779.1"/>
    </source>
</evidence>
<dbReference type="SMART" id="SM00421">
    <property type="entry name" value="HTH_LUXR"/>
    <property type="match status" value="1"/>
</dbReference>
<dbReference type="PANTHER" id="PTHR16305:SF35">
    <property type="entry name" value="TRANSCRIPTIONAL ACTIVATOR DOMAIN"/>
    <property type="match status" value="1"/>
</dbReference>
<dbReference type="RefSeq" id="WP_015031698.1">
    <property type="nucleotide sequence ID" value="NC_018750.1"/>
</dbReference>
<organism evidence="5 6">
    <name type="scientific">Streptomyces venezuelae (strain ATCC 10712 / CBS 650.69 / DSM 40230 / JCM 4526 / NBRC 13096 / PD 04745)</name>
    <dbReference type="NCBI Taxonomy" id="953739"/>
    <lineage>
        <taxon>Bacteria</taxon>
        <taxon>Bacillati</taxon>
        <taxon>Actinomycetota</taxon>
        <taxon>Actinomycetes</taxon>
        <taxon>Kitasatosporales</taxon>
        <taxon>Streptomycetaceae</taxon>
        <taxon>Streptomyces</taxon>
    </lineage>
</organism>
<feature type="domain" description="HTH luxR-type" evidence="4">
    <location>
        <begin position="854"/>
        <end position="919"/>
    </location>
</feature>
<reference evidence="5 6" key="1">
    <citation type="journal article" date="2011" name="BMC Genomics">
        <title>Genome-wide analysis of the role of GlnR in Streptomyces venezuelae provides new insights into global nitrogen regulation in actinomycetes.</title>
        <authorList>
            <person name="Pullan S.T."/>
            <person name="Bibb M.J."/>
            <person name="Merrick M."/>
        </authorList>
    </citation>
    <scope>NUCLEOTIDE SEQUENCE [LARGE SCALE GENOMIC DNA]</scope>
    <source>
        <strain evidence="5">ATCC 10712</strain>
    </source>
</reference>
<dbReference type="GO" id="GO:0006355">
    <property type="term" value="P:regulation of DNA-templated transcription"/>
    <property type="evidence" value="ECO:0007669"/>
    <property type="project" value="InterPro"/>
</dbReference>
<sequence length="949" mass="100200">MVLVERERHLTQLSALLERCLDGAGSVVVLRGPVAVGRTELLHTFAERVAGPRVRFLGAAASPEERQLPFGLLSQLLHGAGAAYAERAEALIGRPGRPEGEAGPQVLEGVARILLDMSAEDPLLLGVDDVSHADTDSLRCLLFLARRLRRARVMLVLSDQDGSGSRHADVRGELSRLPYCTQIRLDPLSCDGVAALLAHDLDAHVAHSLAAGAFAVTGGNPLLVRALAEDWEAHARAAGAEPPTALVVGDRFAERAVSCLHRFGPDALAVARAVAVIGEAPDADLVARLTGLGAIETRALLELLGTSGLLREGRYRHPVAQAAVLRDFGAAGRVAWHRSAAALLHADGGPPVSVALQLIAAGDTDEPWAPAVLQESAARATAGGQVDFAVDCLELAHTLADDEQQRAVSRAVLAEAEWRLDPARVVRHLGQLTDALHRGHLTDRQSLSVLEHLLWHGRVDEAATALDRLARTESGPDAAELGAVRACLELCYPAQRHHRTTRSPAPVRTPPPGSAPSLVATVLAAVRGEGAVSGDHLWQGLRTDEPLTRIALGLLALARPERLATVAPWCLPVLADAAGHEGPDWRGLVTAARADAALLRGELPAAGTFAAEALAESSAASWGVLAGAPLACLLVTAVETGRLEEAAAQLNVPLPAALMETPFGLRYLRARGQYHLAIDRPYAALSDFRACGRLLRDWAADGPRQLPWRIDAAQAMVRLGRRAEARALLEEQLDGLPVDDERTLGRALRQLAATLEPHERPPLLGDAVEALQAAGDRVELAHALADLGNAHAAAGDSRRARPVLRRAWRAARECHAERLARVLRPGAASTPPAGAASGGPGRSGGPRASGGVLGGEQAAELSAAERRVGGLAARGHSNRQIAQRLCITVSTVEQHLTQVYRKLGVRSRTDLPGFLEDEEEPSGVNSTAGSPRTDPLLADAFSHSSPYSP</sequence>
<dbReference type="GO" id="GO:0004016">
    <property type="term" value="F:adenylate cyclase activity"/>
    <property type="evidence" value="ECO:0007669"/>
    <property type="project" value="TreeGrafter"/>
</dbReference>
<evidence type="ECO:0000256" key="3">
    <source>
        <dbReference type="SAM" id="MobiDB-lite"/>
    </source>
</evidence>
<dbReference type="GO" id="GO:0005524">
    <property type="term" value="F:ATP binding"/>
    <property type="evidence" value="ECO:0007669"/>
    <property type="project" value="UniProtKB-KW"/>
</dbReference>
<dbReference type="PROSITE" id="PS50043">
    <property type="entry name" value="HTH_LUXR_2"/>
    <property type="match status" value="1"/>
</dbReference>
<dbReference type="InterPro" id="IPR011990">
    <property type="entry name" value="TPR-like_helical_dom_sf"/>
</dbReference>
<gene>
    <name evidence="5" type="ordered locus">SVEN_0492</name>
</gene>
<dbReference type="KEGG" id="sve:SVEN_0492"/>
<dbReference type="PRINTS" id="PR00038">
    <property type="entry name" value="HTHLUXR"/>
</dbReference>
<dbReference type="STRING" id="953739.SVEN_0492"/>
<dbReference type="Gene3D" id="1.10.10.10">
    <property type="entry name" value="Winged helix-like DNA-binding domain superfamily/Winged helix DNA-binding domain"/>
    <property type="match status" value="1"/>
</dbReference>
<dbReference type="EMBL" id="FR845719">
    <property type="protein sequence ID" value="CCA53779.1"/>
    <property type="molecule type" value="Genomic_DNA"/>
</dbReference>
<dbReference type="GO" id="GO:0005737">
    <property type="term" value="C:cytoplasm"/>
    <property type="evidence" value="ECO:0007669"/>
    <property type="project" value="TreeGrafter"/>
</dbReference>
<dbReference type="SUPFAM" id="SSF46894">
    <property type="entry name" value="C-terminal effector domain of the bipartite response regulators"/>
    <property type="match status" value="1"/>
</dbReference>
<accession>F2R787</accession>
<keyword evidence="1" id="KW-0547">Nucleotide-binding</keyword>
<dbReference type="eggNOG" id="COG2909">
    <property type="taxonomic scope" value="Bacteria"/>
</dbReference>
<dbReference type="InterPro" id="IPR000792">
    <property type="entry name" value="Tscrpt_reg_LuxR_C"/>
</dbReference>
<feature type="region of interest" description="Disordered" evidence="3">
    <location>
        <begin position="912"/>
        <end position="949"/>
    </location>
</feature>
<dbReference type="PATRIC" id="fig|953739.5.peg.6337"/>
<dbReference type="InterPro" id="IPR041664">
    <property type="entry name" value="AAA_16"/>
</dbReference>
<proteinExistence type="predicted"/>
<dbReference type="PANTHER" id="PTHR16305">
    <property type="entry name" value="TESTICULAR SOLUBLE ADENYLYL CYCLASE"/>
    <property type="match status" value="1"/>
</dbReference>
<dbReference type="GO" id="GO:0003677">
    <property type="term" value="F:DNA binding"/>
    <property type="evidence" value="ECO:0007669"/>
    <property type="project" value="InterPro"/>
</dbReference>
<dbReference type="GeneID" id="51861089"/>
<dbReference type="Gene3D" id="1.25.40.10">
    <property type="entry name" value="Tetratricopeptide repeat domain"/>
    <property type="match status" value="1"/>
</dbReference>
<dbReference type="OrthoDB" id="3178131at2"/>
<dbReference type="InterPro" id="IPR016032">
    <property type="entry name" value="Sig_transdc_resp-reg_C-effctor"/>
</dbReference>